<dbReference type="SUPFAM" id="SSF52949">
    <property type="entry name" value="Macro domain-like"/>
    <property type="match status" value="5"/>
</dbReference>
<reference evidence="13" key="1">
    <citation type="submission" date="2022-08" db="UniProtKB">
        <authorList>
            <consortium name="EnsemblMetazoa"/>
        </authorList>
    </citation>
    <scope>IDENTIFICATION</scope>
    <source>
        <strain evidence="13">05x7-T-G4-1.051#20</strain>
    </source>
</reference>
<comment type="pathway">
    <text evidence="2">Protein modification; protein ubiquitination.</text>
</comment>
<feature type="compositionally biased region" description="Basic and acidic residues" evidence="10">
    <location>
        <begin position="1173"/>
        <end position="1189"/>
    </location>
</feature>
<dbReference type="Gene3D" id="3.30.390.130">
    <property type="match status" value="1"/>
</dbReference>
<dbReference type="EC" id="2.3.2.27" evidence="4"/>
<dbReference type="Proteomes" id="UP000005408">
    <property type="component" value="Unassembled WGS sequence"/>
</dbReference>
<dbReference type="InterPro" id="IPR001841">
    <property type="entry name" value="Znf_RING"/>
</dbReference>
<feature type="region of interest" description="Disordered" evidence="10">
    <location>
        <begin position="1407"/>
        <end position="1528"/>
    </location>
</feature>
<evidence type="ECO:0000256" key="1">
    <source>
        <dbReference type="ARBA" id="ARBA00000900"/>
    </source>
</evidence>
<feature type="domain" description="Macro" evidence="12">
    <location>
        <begin position="222"/>
        <end position="409"/>
    </location>
</feature>
<keyword evidence="14" id="KW-1185">Reference proteome</keyword>
<dbReference type="InterPro" id="IPR039398">
    <property type="entry name" value="Deltex_fam"/>
</dbReference>
<dbReference type="PROSITE" id="PS00518">
    <property type="entry name" value="ZF_RING_1"/>
    <property type="match status" value="1"/>
</dbReference>
<evidence type="ECO:0000313" key="13">
    <source>
        <dbReference type="EnsemblMetazoa" id="G35266.1:cds"/>
    </source>
</evidence>
<feature type="domain" description="Macro" evidence="12">
    <location>
        <begin position="922"/>
        <end position="1119"/>
    </location>
</feature>
<dbReference type="EnsemblMetazoa" id="G35266.1">
    <property type="protein sequence ID" value="G35266.1:cds"/>
    <property type="gene ID" value="G35266"/>
</dbReference>
<sequence length="1744" mass="195180">MATARYEEDMDVDMDVDSVTSTVPGPRYRWGNYASSDPKLFSCRFVYEDLYLKHQWKITDIQYKLIKYFCCQEEEKLRHRSTCIYFYTHTIECIDAVLSEEIKSIVKDIETKLSEIWYVEMNQSVSDELGYNSSFLKRLNTTDCLVYVPDRRICIFSSSKHHLYNAFEALCTEFEKRKGVNSGTNCKFTSNPDDMSTQVFSSDRSYSSTSLSPSTSSSVTNNQENDEVLIGSLKVKVFCGSILNAKVDAIVNAANESLRFDAGVSSVINKAAGYIYERGCLTLLRQENSILQTSKCYASDPGRLKDKFKLILHAVGPRWDDYEKKEECIFCLADTVTNVLKMADSSYIASVAMPAISSGNSRVPIELCALAYIMGILQFGTGIALREVQFVDTDQTVVDEMKTACSKYKENPLPIMPETPKSLYLEYLGTSAEDIRNWKSSSPKNAQVATTLPAASNILPLQFKEGSILVKVYQGSALKMKADAVVNAANEALSHGAICEAAGEEFDDECQRMLRYFKSSVKTTWVLATSSGNLKKQFKYILNAVCPRWDQYQEKTECLSDLHDTIVNILNEAESLHIRNVVIPANSCGIFGVPLKLCAEMYLQGIIDFSRQTTLYLKEIHIVDIDVSVLREMVDAYKNYKKHPDSISIHGAKTRHPALIKTLRSLSETDRDDEKSGQPTAKVAITQPSASHIQPLQFKEGNIQVKVNVESILKVKADALVNAANEALSHGAGVALAICDAAGREFDDECQRKLKLIGSLKTTQVLATTPGNLKNQFRHILNAVGPRWDKYADKTQCLSDLHDTIVNILNEAENLCVRTLVMPAISCGIFGVPLKLCAEMYLQGIIDFSRQTTLYLKEIHIVDIDVSVLREMVDAYKNYKKHPDSISIHGAKTRHPALIKTLRSLSETDRDDKKSEQPTAKVAITQPSASHIQPLQFKEGNIQVKVNVESILKVKADALVNAANETLSHGAGVALAICDAAGREFDNECQRKLKLIGSLKTTQVLATTPGNLKKQFRHILNAVGPRWDKYADKTQCLSDLHDTIVNILNEAENLCVRTLVMPAISCGIFGVPLKLCAEMYLQGIIDFSRQTTLYLKEIHIVDIDVSVLREMKDAYHNYKKNPDSISIRGAKTRYPALMKALRFSSLFDVDDKKHDTVHHIETTPQRNNGRTPRSPEFRSSEQRHTEKLPQSKGGCLFKMKDEKFGSQIAKVFSFQNKMVVKIYTGSIVRFQGDALICSNDDGMSGFGPLAKAVAAGGGSKYNESYSKMKKKSQYGLYKWKLGEVETCSGGDLNVRFVVHAVIQSMFRTDQESLKSYKTTLMKIFYTINSYKNSKKFAMPLIGAGQLEEKAGDLQKCCQTFFQVLNDFFDGHQADCRIGELHLINRNPTVTHTLIDIFKCNCTQPSEYENRPVKNEQKSRQSNFTASSNDENTSTKFPVQRQHSWTNSTETTEEQAVGLGGLGARPKTSTERSKSMYVKTPSARTTRSGRKYRESYTGDSGHLTEAKSSMGNQSMNKRTEGEKTKAKEGNLLIISDDDDDQKSHDETSLHDVPSVESIDDETATCVICLDDVKDSMKLDCNHEFCKSCLTQSFSKHKKACPVCGKIFGEITGNQPQGVISFEREGRSLPGYENCGTIIVKYNFKSGIQGLEHPNPGQPYEGTERRGFLPDNAEGQKVQRLLKKAFDRRLVFTIGYSRTTGKDNVVTWNDIHHKTKRDTGAQRFGYPDPTYLQRVQEELAVKGVTE</sequence>
<feature type="region of interest" description="Disordered" evidence="10">
    <location>
        <begin position="1157"/>
        <end position="1190"/>
    </location>
</feature>
<dbReference type="InterPro" id="IPR013083">
    <property type="entry name" value="Znf_RING/FYVE/PHD"/>
</dbReference>
<dbReference type="CDD" id="cd02907">
    <property type="entry name" value="Macro_Af1521_BAL-like"/>
    <property type="match status" value="2"/>
</dbReference>
<evidence type="ECO:0000256" key="9">
    <source>
        <dbReference type="PROSITE-ProRule" id="PRU00175"/>
    </source>
</evidence>
<keyword evidence="7 9" id="KW-0863">Zinc-finger</keyword>
<feature type="compositionally biased region" description="Basic and acidic residues" evidence="10">
    <location>
        <begin position="1407"/>
        <end position="1418"/>
    </location>
</feature>
<dbReference type="SMART" id="SM00506">
    <property type="entry name" value="A1pp"/>
    <property type="match status" value="4"/>
</dbReference>
<dbReference type="GO" id="GO:0016567">
    <property type="term" value="P:protein ubiquitination"/>
    <property type="evidence" value="ECO:0007669"/>
    <property type="project" value="InterPro"/>
</dbReference>
<evidence type="ECO:0000256" key="4">
    <source>
        <dbReference type="ARBA" id="ARBA00012483"/>
    </source>
</evidence>
<organism evidence="13 14">
    <name type="scientific">Magallana gigas</name>
    <name type="common">Pacific oyster</name>
    <name type="synonym">Crassostrea gigas</name>
    <dbReference type="NCBI Taxonomy" id="29159"/>
    <lineage>
        <taxon>Eukaryota</taxon>
        <taxon>Metazoa</taxon>
        <taxon>Spiralia</taxon>
        <taxon>Lophotrochozoa</taxon>
        <taxon>Mollusca</taxon>
        <taxon>Bivalvia</taxon>
        <taxon>Autobranchia</taxon>
        <taxon>Pteriomorphia</taxon>
        <taxon>Ostreida</taxon>
        <taxon>Ostreoidea</taxon>
        <taxon>Ostreidae</taxon>
        <taxon>Magallana</taxon>
    </lineage>
</organism>
<feature type="domain" description="Macro" evidence="12">
    <location>
        <begin position="683"/>
        <end position="880"/>
    </location>
</feature>
<keyword evidence="6" id="KW-0479">Metal-binding</keyword>
<dbReference type="GO" id="GO:0061630">
    <property type="term" value="F:ubiquitin protein ligase activity"/>
    <property type="evidence" value="ECO:0007669"/>
    <property type="project" value="UniProtKB-EC"/>
</dbReference>
<evidence type="ECO:0000256" key="5">
    <source>
        <dbReference type="ARBA" id="ARBA00022679"/>
    </source>
</evidence>
<dbReference type="Gene3D" id="3.40.220.10">
    <property type="entry name" value="Leucine Aminopeptidase, subunit E, domain 1"/>
    <property type="match status" value="5"/>
</dbReference>
<evidence type="ECO:0000256" key="2">
    <source>
        <dbReference type="ARBA" id="ARBA00004906"/>
    </source>
</evidence>
<dbReference type="Pfam" id="PF01661">
    <property type="entry name" value="Macro"/>
    <property type="match status" value="5"/>
</dbReference>
<dbReference type="InterPro" id="IPR039396">
    <property type="entry name" value="Deltex_C"/>
</dbReference>
<feature type="domain" description="RING-type" evidence="11">
    <location>
        <begin position="1564"/>
        <end position="1602"/>
    </location>
</feature>
<dbReference type="PROSITE" id="PS51154">
    <property type="entry name" value="MACRO"/>
    <property type="match status" value="5"/>
</dbReference>
<dbReference type="PANTHER" id="PTHR12622">
    <property type="entry name" value="DELTEX-RELATED"/>
    <property type="match status" value="1"/>
</dbReference>
<dbReference type="CDD" id="cd09633">
    <property type="entry name" value="Deltex_C"/>
    <property type="match status" value="1"/>
</dbReference>
<feature type="compositionally biased region" description="Low complexity" evidence="10">
    <location>
        <begin position="201"/>
        <end position="220"/>
    </location>
</feature>
<keyword evidence="8" id="KW-0862">Zinc</keyword>
<evidence type="ECO:0000256" key="7">
    <source>
        <dbReference type="ARBA" id="ARBA00022771"/>
    </source>
</evidence>
<feature type="compositionally biased region" description="Polar residues" evidence="10">
    <location>
        <begin position="1505"/>
        <end position="1515"/>
    </location>
</feature>
<comment type="similarity">
    <text evidence="3">Belongs to the Deltex family.</text>
</comment>
<accession>A0A8W8MZA0</accession>
<evidence type="ECO:0000259" key="11">
    <source>
        <dbReference type="PROSITE" id="PS50089"/>
    </source>
</evidence>
<protein>
    <recommendedName>
        <fullName evidence="4">RING-type E3 ubiquitin transferase</fullName>
        <ecNumber evidence="4">2.3.2.27</ecNumber>
    </recommendedName>
</protein>
<dbReference type="PROSITE" id="PS50089">
    <property type="entry name" value="ZF_RING_2"/>
    <property type="match status" value="1"/>
</dbReference>
<feature type="domain" description="Macro" evidence="12">
    <location>
        <begin position="1207"/>
        <end position="1401"/>
    </location>
</feature>
<dbReference type="InterPro" id="IPR002589">
    <property type="entry name" value="Macro_dom"/>
</dbReference>
<dbReference type="InterPro" id="IPR018957">
    <property type="entry name" value="Znf_C3HC4_RING-type"/>
</dbReference>
<name>A0A8W8MZA0_MAGGI</name>
<feature type="region of interest" description="Disordered" evidence="10">
    <location>
        <begin position="197"/>
        <end position="221"/>
    </location>
</feature>
<evidence type="ECO:0000256" key="3">
    <source>
        <dbReference type="ARBA" id="ARBA00009413"/>
    </source>
</evidence>
<evidence type="ECO:0000256" key="8">
    <source>
        <dbReference type="ARBA" id="ARBA00022833"/>
    </source>
</evidence>
<dbReference type="GO" id="GO:0008270">
    <property type="term" value="F:zinc ion binding"/>
    <property type="evidence" value="ECO:0007669"/>
    <property type="project" value="UniProtKB-KW"/>
</dbReference>
<dbReference type="GO" id="GO:0007219">
    <property type="term" value="P:Notch signaling pathway"/>
    <property type="evidence" value="ECO:0007669"/>
    <property type="project" value="InterPro"/>
</dbReference>
<dbReference type="SMART" id="SM00184">
    <property type="entry name" value="RING"/>
    <property type="match status" value="1"/>
</dbReference>
<dbReference type="InterPro" id="IPR039399">
    <property type="entry name" value="Deltex_C_sf"/>
</dbReference>
<feature type="domain" description="Macro" evidence="12">
    <location>
        <begin position="457"/>
        <end position="641"/>
    </location>
</feature>
<evidence type="ECO:0000313" key="14">
    <source>
        <dbReference type="Proteomes" id="UP000005408"/>
    </source>
</evidence>
<evidence type="ECO:0000256" key="6">
    <source>
        <dbReference type="ARBA" id="ARBA00022723"/>
    </source>
</evidence>
<comment type="catalytic activity">
    <reaction evidence="1">
        <text>S-ubiquitinyl-[E2 ubiquitin-conjugating enzyme]-L-cysteine + [acceptor protein]-L-lysine = [E2 ubiquitin-conjugating enzyme]-L-cysteine + N(6)-ubiquitinyl-[acceptor protein]-L-lysine.</text>
        <dbReference type="EC" id="2.3.2.27"/>
    </reaction>
</comment>
<dbReference type="InterPro" id="IPR017907">
    <property type="entry name" value="Znf_RING_CS"/>
</dbReference>
<evidence type="ECO:0000256" key="10">
    <source>
        <dbReference type="SAM" id="MobiDB-lite"/>
    </source>
</evidence>
<feature type="compositionally biased region" description="Basic and acidic residues" evidence="10">
    <location>
        <begin position="1516"/>
        <end position="1527"/>
    </location>
</feature>
<dbReference type="OrthoDB" id="6133115at2759"/>
<dbReference type="InterPro" id="IPR043472">
    <property type="entry name" value="Macro_dom-like"/>
</dbReference>
<dbReference type="Pfam" id="PF00097">
    <property type="entry name" value="zf-C3HC4"/>
    <property type="match status" value="1"/>
</dbReference>
<proteinExistence type="inferred from homology"/>
<feature type="compositionally biased region" description="Polar residues" evidence="10">
    <location>
        <begin position="1419"/>
        <end position="1449"/>
    </location>
</feature>
<dbReference type="Gene3D" id="3.30.40.10">
    <property type="entry name" value="Zinc/RING finger domain, C3HC4 (zinc finger)"/>
    <property type="match status" value="1"/>
</dbReference>
<dbReference type="Pfam" id="PF18102">
    <property type="entry name" value="DTC"/>
    <property type="match status" value="1"/>
</dbReference>
<feature type="compositionally biased region" description="Polar residues" evidence="10">
    <location>
        <begin position="1162"/>
        <end position="1171"/>
    </location>
</feature>
<evidence type="ECO:0000259" key="12">
    <source>
        <dbReference type="PROSITE" id="PS51154"/>
    </source>
</evidence>
<dbReference type="SUPFAM" id="SSF57850">
    <property type="entry name" value="RING/U-box"/>
    <property type="match status" value="1"/>
</dbReference>
<keyword evidence="5" id="KW-0808">Transferase</keyword>